<dbReference type="Pfam" id="PF04412">
    <property type="entry name" value="AcnX"/>
    <property type="match status" value="1"/>
</dbReference>
<sequence>MYLTSVEREMLDGKYGEGVALAMRVQVALGEAFDAERMVEIGRAHVALSNQEADLWFVEKLLQAGARCRVSPTVNPGFHLEYFLDKTDLTGQDMEMISRTRKAYRQIGATLSFSCTPYLMENIPRQGEIVAFSESSATPYVNAVWGARSNRESAQSALCAAVTGRVPLYGLLLPENRLGNILVRVEAEMGDDFDFRLLGYCAPKIGHGVPVFTGISGATPEALMNLGAELNTAGAYGMYHVVGITPEAPALEAALGGRAPLREVTISRRDLDEVRDSLSCPPGKIDFALFGCPHLTLHQVRHIARLLEGEQLKSPLWVMTSSTTRELARRTGLLSIIEKAGGYIVEDTCIDQPCWRFLEGKVGVTDSLKGAYYARRRGMSFVLRSITDCVRAAIKGEVE</sequence>
<comment type="caution">
    <text evidence="4">The sequence shown here is derived from an EMBL/GenBank/DDBJ whole genome shotgun (WGS) entry which is preliminary data.</text>
</comment>
<evidence type="ECO:0000313" key="5">
    <source>
        <dbReference type="Proteomes" id="UP000441717"/>
    </source>
</evidence>
<evidence type="ECO:0000256" key="1">
    <source>
        <dbReference type="ARBA" id="ARBA00023004"/>
    </source>
</evidence>
<keyword evidence="5" id="KW-1185">Reference proteome</keyword>
<evidence type="ECO:0000259" key="3">
    <source>
        <dbReference type="Pfam" id="PF04412"/>
    </source>
</evidence>
<keyword evidence="2" id="KW-0456">Lyase</keyword>
<evidence type="ECO:0000313" key="4">
    <source>
        <dbReference type="EMBL" id="MQL52288.1"/>
    </source>
</evidence>
<dbReference type="Proteomes" id="UP000441717">
    <property type="component" value="Unassembled WGS sequence"/>
</dbReference>
<accession>A0A6N7IT64</accession>
<dbReference type="RefSeq" id="WP_341473849.1">
    <property type="nucleotide sequence ID" value="NZ_WHYR01000019.1"/>
</dbReference>
<evidence type="ECO:0000256" key="2">
    <source>
        <dbReference type="ARBA" id="ARBA00023239"/>
    </source>
</evidence>
<dbReference type="EMBL" id="WHYR01000019">
    <property type="protein sequence ID" value="MQL52288.1"/>
    <property type="molecule type" value="Genomic_DNA"/>
</dbReference>
<proteinExistence type="predicted"/>
<keyword evidence="1" id="KW-0408">Iron</keyword>
<organism evidence="4 5">
    <name type="scientific">Desulfofundulus thermobenzoicus</name>
    <dbReference type="NCBI Taxonomy" id="29376"/>
    <lineage>
        <taxon>Bacteria</taxon>
        <taxon>Bacillati</taxon>
        <taxon>Bacillota</taxon>
        <taxon>Clostridia</taxon>
        <taxon>Eubacteriales</taxon>
        <taxon>Peptococcaceae</taxon>
        <taxon>Desulfofundulus</taxon>
    </lineage>
</organism>
<gene>
    <name evidence="4" type="ORF">GFC01_08395</name>
</gene>
<reference evidence="4 5" key="1">
    <citation type="submission" date="2019-10" db="EMBL/GenBank/DDBJ databases">
        <title>Comparative genomics of sulfur disproportionating microorganisms.</title>
        <authorList>
            <person name="Ward L.M."/>
            <person name="Bertran E."/>
            <person name="Johnston D."/>
        </authorList>
    </citation>
    <scope>NUCLEOTIDE SEQUENCE [LARGE SCALE GENOMIC DNA]</scope>
    <source>
        <strain evidence="4 5">DSM 14055</strain>
    </source>
</reference>
<dbReference type="PANTHER" id="PTHR36577:SF3">
    <property type="entry name" value="DUF521 DOMAIN PROTEIN (AFU_ORTHOLOGUE AFUA_6G00490)"/>
    <property type="match status" value="1"/>
</dbReference>
<protein>
    <submittedName>
        <fullName evidence="4">DUF521 domain-containing protein</fullName>
    </submittedName>
</protein>
<dbReference type="InterPro" id="IPR007506">
    <property type="entry name" value="PMDh-L-like_dom"/>
</dbReference>
<name>A0A6N7IT64_9FIRM</name>
<feature type="domain" description="Phosphomevalonate dehydratase large subunit-like" evidence="3">
    <location>
        <begin position="1"/>
        <end position="391"/>
    </location>
</feature>
<dbReference type="PANTHER" id="PTHR36577">
    <property type="entry name" value="DUF521 DOMAIN PROTEIN (AFU_ORTHOLOGUE AFUA_6G00490)"/>
    <property type="match status" value="1"/>
</dbReference>
<dbReference type="GO" id="GO:0016829">
    <property type="term" value="F:lyase activity"/>
    <property type="evidence" value="ECO:0007669"/>
    <property type="project" value="UniProtKB-KW"/>
</dbReference>
<dbReference type="AlphaFoldDB" id="A0A6N7IT64"/>